<dbReference type="GeneID" id="97310676"/>
<dbReference type="PRINTS" id="PR00368">
    <property type="entry name" value="FADPNR"/>
</dbReference>
<dbReference type="Proteomes" id="UP000297385">
    <property type="component" value="Unassembled WGS sequence"/>
</dbReference>
<keyword evidence="2" id="KW-0560">Oxidoreductase</keyword>
<keyword evidence="1" id="KW-0285">Flavoprotein</keyword>
<dbReference type="InterPro" id="IPR023753">
    <property type="entry name" value="FAD/NAD-binding_dom"/>
</dbReference>
<comment type="caution">
    <text evidence="4">The sequence shown here is derived from an EMBL/GenBank/DDBJ whole genome shotgun (WGS) entry which is preliminary data.</text>
</comment>
<sequence length="423" mass="44776">MPASTDTRSPAVIRIFGRAGSPMAYAIRDFLHRSDVPFEWTQLTTDEDARAQAEVAHLHDPRLPVCIFSDGSRLEAPTIRQITEKLGWFLGASQSEYDLAIYGAGPAGLSAAVYASSDGLRTVLIERSAIGGQAGSSSKIENYLGFPKGISGADLAERAKEQACRFGTEILIAREGVRGELQPGKVIGHLSDGGKIISRATVCATGVDYAHLRLPRADEFTGAGLYYGAGASEASLTAGEHVFVVGGGNSAGQAALHFAAFASWVTVVVRGDSLSGSLSRYLVDRILATDNVEVLTCTEVTALDGDDKLGGIVLTDNATGQQRAICTQWLFVCIGAVPRTEWAPEIGVMRDEGGYILTGPDLLCNGRLPASWPLDRNPYYLESSVPGLFAIGDVRHGAVKRCASAVGEGAMVVAFVHRFLAEG</sequence>
<dbReference type="PANTHER" id="PTHR48105">
    <property type="entry name" value="THIOREDOXIN REDUCTASE 1-RELATED-RELATED"/>
    <property type="match status" value="1"/>
</dbReference>
<dbReference type="GO" id="GO:0016491">
    <property type="term" value="F:oxidoreductase activity"/>
    <property type="evidence" value="ECO:0007669"/>
    <property type="project" value="UniProtKB-KW"/>
</dbReference>
<evidence type="ECO:0000313" key="5">
    <source>
        <dbReference type="Proteomes" id="UP000297385"/>
    </source>
</evidence>
<gene>
    <name evidence="4" type="ORF">E2553_19350</name>
</gene>
<organism evidence="4 5">
    <name type="scientific">Paraburkholderia dipogonis</name>
    <dbReference type="NCBI Taxonomy" id="1211383"/>
    <lineage>
        <taxon>Bacteria</taxon>
        <taxon>Pseudomonadati</taxon>
        <taxon>Pseudomonadota</taxon>
        <taxon>Betaproteobacteria</taxon>
        <taxon>Burkholderiales</taxon>
        <taxon>Burkholderiaceae</taxon>
        <taxon>Paraburkholderia</taxon>
    </lineage>
</organism>
<dbReference type="InterPro" id="IPR050097">
    <property type="entry name" value="Ferredoxin-NADP_redctase_2"/>
</dbReference>
<evidence type="ECO:0000313" key="4">
    <source>
        <dbReference type="EMBL" id="TFE46997.1"/>
    </source>
</evidence>
<proteinExistence type="predicted"/>
<evidence type="ECO:0000256" key="2">
    <source>
        <dbReference type="ARBA" id="ARBA00023002"/>
    </source>
</evidence>
<dbReference type="Gene3D" id="3.50.50.60">
    <property type="entry name" value="FAD/NAD(P)-binding domain"/>
    <property type="match status" value="2"/>
</dbReference>
<reference evidence="4 5" key="1">
    <citation type="submission" date="2019-03" db="EMBL/GenBank/DDBJ databases">
        <title>Complete Genome Sequence of Paraburkholderia dipogonis ICMP 19430T, a Nitrogen-fixing Symbiont of the South African Invasive Legume Dipogon lignosus in New Zealand.</title>
        <authorList>
            <person name="De Meyer S.E."/>
        </authorList>
    </citation>
    <scope>NUCLEOTIDE SEQUENCE [LARGE SCALE GENOMIC DNA]</scope>
    <source>
        <strain evidence="4 5">ICMP 19430</strain>
    </source>
</reference>
<feature type="domain" description="FAD/NAD(P)-binding" evidence="3">
    <location>
        <begin position="97"/>
        <end position="409"/>
    </location>
</feature>
<evidence type="ECO:0000256" key="1">
    <source>
        <dbReference type="ARBA" id="ARBA00022630"/>
    </source>
</evidence>
<dbReference type="RefSeq" id="WP_134458592.1">
    <property type="nucleotide sequence ID" value="NZ_JBHMFL010000047.1"/>
</dbReference>
<dbReference type="AlphaFoldDB" id="A0A4Y8NB23"/>
<dbReference type="PRINTS" id="PR00469">
    <property type="entry name" value="PNDRDTASEII"/>
</dbReference>
<dbReference type="SUPFAM" id="SSF51905">
    <property type="entry name" value="FAD/NAD(P)-binding domain"/>
    <property type="match status" value="1"/>
</dbReference>
<dbReference type="Pfam" id="PF07992">
    <property type="entry name" value="Pyr_redox_2"/>
    <property type="match status" value="1"/>
</dbReference>
<name>A0A4Y8NB23_9BURK</name>
<evidence type="ECO:0000259" key="3">
    <source>
        <dbReference type="Pfam" id="PF07992"/>
    </source>
</evidence>
<accession>A0A4Y8NB23</accession>
<protein>
    <submittedName>
        <fullName evidence="4">FAD-dependent oxidoreductase</fullName>
    </submittedName>
</protein>
<dbReference type="InterPro" id="IPR036188">
    <property type="entry name" value="FAD/NAD-bd_sf"/>
</dbReference>
<dbReference type="EMBL" id="SNVI01000001">
    <property type="protein sequence ID" value="TFE46997.1"/>
    <property type="molecule type" value="Genomic_DNA"/>
</dbReference>